<comment type="caution">
    <text evidence="2">The sequence shown here is derived from an EMBL/GenBank/DDBJ whole genome shotgun (WGS) entry which is preliminary data.</text>
</comment>
<proteinExistence type="predicted"/>
<evidence type="ECO:0000313" key="3">
    <source>
        <dbReference type="Proteomes" id="UP000005297"/>
    </source>
</evidence>
<dbReference type="HOGENOM" id="CLU_179277_1_0_0"/>
<organism evidence="2 3">
    <name type="scientific">Mariprofundus ferrooxydans PV-1</name>
    <dbReference type="NCBI Taxonomy" id="314345"/>
    <lineage>
        <taxon>Bacteria</taxon>
        <taxon>Pseudomonadati</taxon>
        <taxon>Pseudomonadota</taxon>
        <taxon>Candidatius Mariprofundia</taxon>
        <taxon>Mariprofundales</taxon>
        <taxon>Mariprofundaceae</taxon>
        <taxon>Mariprofundus</taxon>
    </lineage>
</organism>
<evidence type="ECO:0000259" key="1">
    <source>
        <dbReference type="Pfam" id="PF13490"/>
    </source>
</evidence>
<dbReference type="OrthoDB" id="5296802at2"/>
<dbReference type="AlphaFoldDB" id="Q0F3P2"/>
<dbReference type="Pfam" id="PF13490">
    <property type="entry name" value="zf-HC2"/>
    <property type="match status" value="1"/>
</dbReference>
<dbReference type="EMBL" id="AATS01000001">
    <property type="protein sequence ID" value="EAU55899.1"/>
    <property type="molecule type" value="Genomic_DNA"/>
</dbReference>
<name>Q0F3P2_9PROT</name>
<sequence>MKHACQEVSRLASDSLDRPLSLLEKLRFHIHLSVCGNCRNYTENMHLIHKATEMMQQTNYGHIRLSREQQQRLHDILHRETGV</sequence>
<reference evidence="2 3" key="1">
    <citation type="submission" date="2006-09" db="EMBL/GenBank/DDBJ databases">
        <authorList>
            <person name="Emerson D."/>
            <person name="Ferriera S."/>
            <person name="Johnson J."/>
            <person name="Kravitz S."/>
            <person name="Halpern A."/>
            <person name="Remington K."/>
            <person name="Beeson K."/>
            <person name="Tran B."/>
            <person name="Rogers Y.-H."/>
            <person name="Friedman R."/>
            <person name="Venter J.C."/>
        </authorList>
    </citation>
    <scope>NUCLEOTIDE SEQUENCE [LARGE SCALE GENOMIC DNA]</scope>
    <source>
        <strain evidence="2 3">PV-1</strain>
    </source>
</reference>
<keyword evidence="3" id="KW-1185">Reference proteome</keyword>
<protein>
    <recommendedName>
        <fullName evidence="1">Putative zinc-finger domain-containing protein</fullName>
    </recommendedName>
</protein>
<dbReference type="Proteomes" id="UP000005297">
    <property type="component" value="Unassembled WGS sequence"/>
</dbReference>
<dbReference type="InParanoid" id="Q0F3P2"/>
<dbReference type="STRING" id="314344.AL013_03850"/>
<dbReference type="InterPro" id="IPR027383">
    <property type="entry name" value="Znf_put"/>
</dbReference>
<evidence type="ECO:0000313" key="2">
    <source>
        <dbReference type="EMBL" id="EAU55899.1"/>
    </source>
</evidence>
<accession>Q0F3P2</accession>
<dbReference type="RefSeq" id="WP_009851045.1">
    <property type="nucleotide sequence ID" value="NZ_DS022295.1"/>
</dbReference>
<feature type="domain" description="Putative zinc-finger" evidence="1">
    <location>
        <begin position="5"/>
        <end position="39"/>
    </location>
</feature>
<gene>
    <name evidence="2" type="ORF">SPV1_03743</name>
</gene>